<gene>
    <name evidence="1" type="ORF">G2W53_038030</name>
</gene>
<dbReference type="Proteomes" id="UP000634136">
    <property type="component" value="Unassembled WGS sequence"/>
</dbReference>
<evidence type="ECO:0000313" key="1">
    <source>
        <dbReference type="EMBL" id="KAF7805869.1"/>
    </source>
</evidence>
<dbReference type="EMBL" id="JAAIUW010000012">
    <property type="protein sequence ID" value="KAF7805869.1"/>
    <property type="molecule type" value="Genomic_DNA"/>
</dbReference>
<reference evidence="1" key="1">
    <citation type="submission" date="2020-09" db="EMBL/GenBank/DDBJ databases">
        <title>Genome-Enabled Discovery of Anthraquinone Biosynthesis in Senna tora.</title>
        <authorList>
            <person name="Kang S.-H."/>
            <person name="Pandey R.P."/>
            <person name="Lee C.-M."/>
            <person name="Sim J.-S."/>
            <person name="Jeong J.-T."/>
            <person name="Choi B.-S."/>
            <person name="Jung M."/>
            <person name="Ginzburg D."/>
            <person name="Zhao K."/>
            <person name="Won S.Y."/>
            <person name="Oh T.-J."/>
            <person name="Yu Y."/>
            <person name="Kim N.-H."/>
            <person name="Lee O.R."/>
            <person name="Lee T.-H."/>
            <person name="Bashyal P."/>
            <person name="Kim T.-S."/>
            <person name="Lee W.-H."/>
            <person name="Kawkins C."/>
            <person name="Kim C.-K."/>
            <person name="Kim J.S."/>
            <person name="Ahn B.O."/>
            <person name="Rhee S.Y."/>
            <person name="Sohng J.K."/>
        </authorList>
    </citation>
    <scope>NUCLEOTIDE SEQUENCE</scope>
    <source>
        <tissue evidence="1">Leaf</tissue>
    </source>
</reference>
<keyword evidence="2" id="KW-1185">Reference proteome</keyword>
<comment type="caution">
    <text evidence="1">The sequence shown here is derived from an EMBL/GenBank/DDBJ whole genome shotgun (WGS) entry which is preliminary data.</text>
</comment>
<accession>A0A834SL46</accession>
<name>A0A834SL46_9FABA</name>
<sequence length="130" mass="14654">MDQYKSESLGKEDSRDALIPLGCWVLRLDSTSSREAKEAEFCWGDAEVDIWCLEAQVIITFTVNIPLLPRPLQLAMPMVFHIIVGSSRIPMSNLKGSNAAAREQIIFYLFVREKEKNKAQGIHNQQATST</sequence>
<dbReference type="AlphaFoldDB" id="A0A834SL46"/>
<organism evidence="1 2">
    <name type="scientific">Senna tora</name>
    <dbReference type="NCBI Taxonomy" id="362788"/>
    <lineage>
        <taxon>Eukaryota</taxon>
        <taxon>Viridiplantae</taxon>
        <taxon>Streptophyta</taxon>
        <taxon>Embryophyta</taxon>
        <taxon>Tracheophyta</taxon>
        <taxon>Spermatophyta</taxon>
        <taxon>Magnoliopsida</taxon>
        <taxon>eudicotyledons</taxon>
        <taxon>Gunneridae</taxon>
        <taxon>Pentapetalae</taxon>
        <taxon>rosids</taxon>
        <taxon>fabids</taxon>
        <taxon>Fabales</taxon>
        <taxon>Fabaceae</taxon>
        <taxon>Caesalpinioideae</taxon>
        <taxon>Cassia clade</taxon>
        <taxon>Senna</taxon>
    </lineage>
</organism>
<proteinExistence type="predicted"/>
<evidence type="ECO:0000313" key="2">
    <source>
        <dbReference type="Proteomes" id="UP000634136"/>
    </source>
</evidence>
<protein>
    <submittedName>
        <fullName evidence="1">Uncharacterized protein</fullName>
    </submittedName>
</protein>